<dbReference type="Proteomes" id="UP000664132">
    <property type="component" value="Unassembled WGS sequence"/>
</dbReference>
<feature type="compositionally biased region" description="Basic and acidic residues" evidence="11">
    <location>
        <begin position="15"/>
        <end position="26"/>
    </location>
</feature>
<evidence type="ECO:0000256" key="9">
    <source>
        <dbReference type="ARBA" id="ARBA00049405"/>
    </source>
</evidence>
<dbReference type="GO" id="GO:0005886">
    <property type="term" value="C:plasma membrane"/>
    <property type="evidence" value="ECO:0007669"/>
    <property type="project" value="TreeGrafter"/>
</dbReference>
<dbReference type="Pfam" id="PF00230">
    <property type="entry name" value="MIP"/>
    <property type="match status" value="1"/>
</dbReference>
<comment type="subcellular location">
    <subcellularLocation>
        <location evidence="1">Membrane</location>
        <topology evidence="1">Multi-pass membrane protein</topology>
    </subcellularLocation>
</comment>
<evidence type="ECO:0000256" key="10">
    <source>
        <dbReference type="RuleBase" id="RU000477"/>
    </source>
</evidence>
<comment type="caution">
    <text evidence="13">The sequence shown here is derived from an EMBL/GenBank/DDBJ whole genome shotgun (WGS) entry which is preliminary data.</text>
</comment>
<dbReference type="PANTHER" id="PTHR43829">
    <property type="entry name" value="AQUAPORIN OR AQUAGLYCEROPORIN RELATED"/>
    <property type="match status" value="1"/>
</dbReference>
<dbReference type="NCBIfam" id="TIGR00861">
    <property type="entry name" value="MIP"/>
    <property type="match status" value="1"/>
</dbReference>
<evidence type="ECO:0000313" key="13">
    <source>
        <dbReference type="EMBL" id="KAG4421465.1"/>
    </source>
</evidence>
<feature type="compositionally biased region" description="Polar residues" evidence="11">
    <location>
        <begin position="97"/>
        <end position="122"/>
    </location>
</feature>
<evidence type="ECO:0008006" key="15">
    <source>
        <dbReference type="Google" id="ProtNLM"/>
    </source>
</evidence>
<dbReference type="Gene3D" id="1.20.1080.10">
    <property type="entry name" value="Glycerol uptake facilitator protein"/>
    <property type="match status" value="1"/>
</dbReference>
<feature type="compositionally biased region" description="Basic and acidic residues" evidence="11">
    <location>
        <begin position="68"/>
        <end position="85"/>
    </location>
</feature>
<keyword evidence="14" id="KW-1185">Reference proteome</keyword>
<feature type="transmembrane region" description="Helical" evidence="12">
    <location>
        <begin position="344"/>
        <end position="365"/>
    </location>
</feature>
<keyword evidence="4 10" id="KW-0812">Transmembrane</keyword>
<keyword evidence="7 12" id="KW-0472">Membrane</keyword>
<evidence type="ECO:0000256" key="1">
    <source>
        <dbReference type="ARBA" id="ARBA00004141"/>
    </source>
</evidence>
<sequence length="453" mass="49486">MSSDGTAYSPSGSPRAKDWAETHHNEGQYGSGPGLKDPDSAIQNSDQAYANHLEKQANTVGPSPATRRPSDTPRYGHFEHREERGSPTLSPPAPKTHLNNYPTASTAQSTKSNKTQEQLDRQQTISTIRTKIGLDPDPPIVDGHDIHQHLRWSSIRVLLREPFAEFLGTFVMILFGNGSVAQVLLSTGQTTAPGGNGFGAYQSISWGWGLGVMLGIYVAGDSGGFLNPAVTFCFCLFRKLPWKRFPIYFLAQVLGAFCASGVVYANYISAIDQVEGHGIRTVPPSTTATAGIFCTYPQAFLTKASQFFSEFIASTILMLVIFALKDDSNPGAMGKTGAGQMFPLALFFLIFGLGACFGWETGYAINLARDFGPRLMSYCIGYGTQVWSAGGYYFWIPMVVPFLGCTFGAFLYDLMVYTGPESPLNRPSMGFQDLAIWLRLRRGEKKRGGKYDV</sequence>
<reference evidence="13" key="1">
    <citation type="submission" date="2021-02" db="EMBL/GenBank/DDBJ databases">
        <title>Genome sequence Cadophora malorum strain M34.</title>
        <authorList>
            <person name="Stefanovic E."/>
            <person name="Vu D."/>
            <person name="Scully C."/>
            <person name="Dijksterhuis J."/>
            <person name="Roader J."/>
            <person name="Houbraken J."/>
        </authorList>
    </citation>
    <scope>NUCLEOTIDE SEQUENCE</scope>
    <source>
        <strain evidence="13">M34</strain>
    </source>
</reference>
<feature type="transmembrane region" description="Helical" evidence="12">
    <location>
        <begin position="307"/>
        <end position="324"/>
    </location>
</feature>
<comment type="similarity">
    <text evidence="2 10">Belongs to the MIP/aquaporin (TC 1.A.8) family.</text>
</comment>
<protein>
    <recommendedName>
        <fullName evidence="15">Aquaporin</fullName>
    </recommendedName>
</protein>
<dbReference type="PANTHER" id="PTHR43829:SF9">
    <property type="entry name" value="AQUAPORIN-9"/>
    <property type="match status" value="1"/>
</dbReference>
<evidence type="ECO:0000256" key="6">
    <source>
        <dbReference type="ARBA" id="ARBA00022989"/>
    </source>
</evidence>
<dbReference type="InterPro" id="IPR000425">
    <property type="entry name" value="MIP"/>
</dbReference>
<dbReference type="EMBL" id="JAFJYH010000065">
    <property type="protein sequence ID" value="KAG4421465.1"/>
    <property type="molecule type" value="Genomic_DNA"/>
</dbReference>
<evidence type="ECO:0000256" key="11">
    <source>
        <dbReference type="SAM" id="MobiDB-lite"/>
    </source>
</evidence>
<name>A0A8H7W8U2_9HELO</name>
<dbReference type="OrthoDB" id="3222at2759"/>
<comment type="catalytic activity">
    <reaction evidence="8">
        <text>H2O(in) = H2O(out)</text>
        <dbReference type="Rhea" id="RHEA:29667"/>
        <dbReference type="ChEBI" id="CHEBI:15377"/>
    </reaction>
</comment>
<dbReference type="FunFam" id="1.20.1080.10:FF:000027">
    <property type="entry name" value="MIP aquaporin"/>
    <property type="match status" value="1"/>
</dbReference>
<dbReference type="AlphaFoldDB" id="A0A8H7W8U2"/>
<proteinExistence type="inferred from homology"/>
<gene>
    <name evidence="13" type="ORF">IFR04_005415</name>
</gene>
<keyword evidence="3 10" id="KW-0813">Transport</keyword>
<feature type="transmembrane region" description="Helical" evidence="12">
    <location>
        <begin position="163"/>
        <end position="185"/>
    </location>
</feature>
<feature type="transmembrane region" description="Helical" evidence="12">
    <location>
        <begin position="392"/>
        <end position="412"/>
    </location>
</feature>
<keyword evidence="6 12" id="KW-1133">Transmembrane helix</keyword>
<organism evidence="13 14">
    <name type="scientific">Cadophora malorum</name>
    <dbReference type="NCBI Taxonomy" id="108018"/>
    <lineage>
        <taxon>Eukaryota</taxon>
        <taxon>Fungi</taxon>
        <taxon>Dikarya</taxon>
        <taxon>Ascomycota</taxon>
        <taxon>Pezizomycotina</taxon>
        <taxon>Leotiomycetes</taxon>
        <taxon>Helotiales</taxon>
        <taxon>Ploettnerulaceae</taxon>
        <taxon>Cadophora</taxon>
    </lineage>
</organism>
<comment type="catalytic activity">
    <reaction evidence="9">
        <text>glycerol(in) = glycerol(out)</text>
        <dbReference type="Rhea" id="RHEA:29675"/>
        <dbReference type="ChEBI" id="CHEBI:17754"/>
    </reaction>
</comment>
<feature type="transmembrane region" description="Helical" evidence="12">
    <location>
        <begin position="205"/>
        <end position="226"/>
    </location>
</feature>
<dbReference type="GO" id="GO:0015254">
    <property type="term" value="F:glycerol channel activity"/>
    <property type="evidence" value="ECO:0007669"/>
    <property type="project" value="TreeGrafter"/>
</dbReference>
<evidence type="ECO:0000256" key="4">
    <source>
        <dbReference type="ARBA" id="ARBA00022692"/>
    </source>
</evidence>
<feature type="transmembrane region" description="Helical" evidence="12">
    <location>
        <begin position="247"/>
        <end position="267"/>
    </location>
</feature>
<dbReference type="SUPFAM" id="SSF81338">
    <property type="entry name" value="Aquaporin-like"/>
    <property type="match status" value="1"/>
</dbReference>
<evidence type="ECO:0000256" key="3">
    <source>
        <dbReference type="ARBA" id="ARBA00022448"/>
    </source>
</evidence>
<feature type="region of interest" description="Disordered" evidence="11">
    <location>
        <begin position="1"/>
        <end position="122"/>
    </location>
</feature>
<keyword evidence="5" id="KW-0677">Repeat</keyword>
<evidence type="ECO:0000256" key="8">
    <source>
        <dbReference type="ARBA" id="ARBA00034651"/>
    </source>
</evidence>
<dbReference type="GO" id="GO:0015250">
    <property type="term" value="F:water channel activity"/>
    <property type="evidence" value="ECO:0007669"/>
    <property type="project" value="TreeGrafter"/>
</dbReference>
<dbReference type="CDD" id="cd00333">
    <property type="entry name" value="MIP"/>
    <property type="match status" value="1"/>
</dbReference>
<evidence type="ECO:0000256" key="12">
    <source>
        <dbReference type="SAM" id="Phobius"/>
    </source>
</evidence>
<evidence type="ECO:0000256" key="2">
    <source>
        <dbReference type="ARBA" id="ARBA00006175"/>
    </source>
</evidence>
<evidence type="ECO:0000256" key="7">
    <source>
        <dbReference type="ARBA" id="ARBA00023136"/>
    </source>
</evidence>
<feature type="compositionally biased region" description="Polar residues" evidence="11">
    <location>
        <begin position="1"/>
        <end position="12"/>
    </location>
</feature>
<dbReference type="PRINTS" id="PR00783">
    <property type="entry name" value="MINTRINSICP"/>
</dbReference>
<dbReference type="InterPro" id="IPR050363">
    <property type="entry name" value="MIP/Aquaporin"/>
</dbReference>
<evidence type="ECO:0000256" key="5">
    <source>
        <dbReference type="ARBA" id="ARBA00022737"/>
    </source>
</evidence>
<evidence type="ECO:0000313" key="14">
    <source>
        <dbReference type="Proteomes" id="UP000664132"/>
    </source>
</evidence>
<accession>A0A8H7W8U2</accession>
<dbReference type="InterPro" id="IPR023271">
    <property type="entry name" value="Aquaporin-like"/>
</dbReference>